<accession>A0A7H0HED2</accession>
<dbReference type="SUPFAM" id="SSF51735">
    <property type="entry name" value="NAD(P)-binding Rossmann-fold domains"/>
    <property type="match status" value="1"/>
</dbReference>
<dbReference type="InterPro" id="IPR002364">
    <property type="entry name" value="Quin_OxRdtase/zeta-crystal_CS"/>
</dbReference>
<evidence type="ECO:0000313" key="9">
    <source>
        <dbReference type="Proteomes" id="UP000516057"/>
    </source>
</evidence>
<evidence type="ECO:0000256" key="6">
    <source>
        <dbReference type="RuleBase" id="RU364000"/>
    </source>
</evidence>
<comment type="subunit">
    <text evidence="2">Homotetramer.</text>
</comment>
<keyword evidence="3" id="KW-0963">Cytoplasm</keyword>
<dbReference type="SUPFAM" id="SSF50129">
    <property type="entry name" value="GroES-like"/>
    <property type="match status" value="1"/>
</dbReference>
<keyword evidence="4" id="KW-0521">NADP</keyword>
<dbReference type="NCBIfam" id="TIGR02817">
    <property type="entry name" value="adh_fam_1"/>
    <property type="match status" value="1"/>
</dbReference>
<dbReference type="EMBL" id="CP060790">
    <property type="protein sequence ID" value="QNP58898.1"/>
    <property type="molecule type" value="Genomic_DNA"/>
</dbReference>
<evidence type="ECO:0000259" key="7">
    <source>
        <dbReference type="SMART" id="SM00829"/>
    </source>
</evidence>
<dbReference type="InterPro" id="IPR013154">
    <property type="entry name" value="ADH-like_N"/>
</dbReference>
<dbReference type="InterPro" id="IPR011032">
    <property type="entry name" value="GroES-like_sf"/>
</dbReference>
<dbReference type="Proteomes" id="UP000516057">
    <property type="component" value="Chromosome"/>
</dbReference>
<dbReference type="AlphaFoldDB" id="A0A7H0HED2"/>
<dbReference type="CDD" id="cd08252">
    <property type="entry name" value="AL_MDR"/>
    <property type="match status" value="1"/>
</dbReference>
<keyword evidence="6" id="KW-0560">Oxidoreductase</keyword>
<evidence type="ECO:0000256" key="1">
    <source>
        <dbReference type="ARBA" id="ARBA00004496"/>
    </source>
</evidence>
<evidence type="ECO:0000256" key="3">
    <source>
        <dbReference type="ARBA" id="ARBA00022490"/>
    </source>
</evidence>
<dbReference type="Gene3D" id="3.40.50.720">
    <property type="entry name" value="NAD(P)-binding Rossmann-like Domain"/>
    <property type="match status" value="1"/>
</dbReference>
<organism evidence="8 9">
    <name type="scientific">Paenacidovorax monticola</name>
    <dbReference type="NCBI Taxonomy" id="1926868"/>
    <lineage>
        <taxon>Bacteria</taxon>
        <taxon>Pseudomonadati</taxon>
        <taxon>Pseudomonadota</taxon>
        <taxon>Betaproteobacteria</taxon>
        <taxon>Burkholderiales</taxon>
        <taxon>Comamonadaceae</taxon>
        <taxon>Paenacidovorax</taxon>
    </lineage>
</organism>
<feature type="domain" description="Enoyl reductase (ER)" evidence="7">
    <location>
        <begin position="16"/>
        <end position="340"/>
    </location>
</feature>
<evidence type="ECO:0000313" key="8">
    <source>
        <dbReference type="EMBL" id="QNP58898.1"/>
    </source>
</evidence>
<evidence type="ECO:0000256" key="5">
    <source>
        <dbReference type="ARBA" id="ARBA00022884"/>
    </source>
</evidence>
<dbReference type="KEGG" id="amon:H9L24_18560"/>
<dbReference type="SMART" id="SM00829">
    <property type="entry name" value="PKS_ER"/>
    <property type="match status" value="1"/>
</dbReference>
<sequence length="343" mass="36166">MKAVGYHAPHAIDHPEALLDLDLPAPTPEALRPHDLLVRVQAVSVNPVDVKVRAGMAPADGAAKVLGWDAVGTVQAVGSAATGFAVGDRVYYAGSIDRPGSNAELQAVDARIAAHAPTTLSDAQAAALPLTAITAWELLFDRLRAPRQEPGAAPSGDSLLVVGGAGGVGSMLIQLARQLTGLRVVATASRSETRQWCLDLGAHDVIDHRQPLAPQLAALGLAQIDRVASLTHTAEYFAQYVECLRPQGQIALIDDMPSLDVVPLKRKSLSLHWELMFTRPLFGTPDLARQGELLAEVARLADAGRLRSTLAAEFGPLSAANLRRAHAHVESGRAVGKAVLQGF</sequence>
<dbReference type="GO" id="GO:0008270">
    <property type="term" value="F:zinc ion binding"/>
    <property type="evidence" value="ECO:0007669"/>
    <property type="project" value="InterPro"/>
</dbReference>
<dbReference type="InterPro" id="IPR036291">
    <property type="entry name" value="NAD(P)-bd_dom_sf"/>
</dbReference>
<evidence type="ECO:0000256" key="4">
    <source>
        <dbReference type="ARBA" id="ARBA00022857"/>
    </source>
</evidence>
<keyword evidence="9" id="KW-1185">Reference proteome</keyword>
<dbReference type="Gene3D" id="3.90.180.10">
    <property type="entry name" value="Medium-chain alcohol dehydrogenases, catalytic domain"/>
    <property type="match status" value="1"/>
</dbReference>
<dbReference type="PANTHER" id="PTHR44154">
    <property type="entry name" value="QUINONE OXIDOREDUCTASE"/>
    <property type="match status" value="1"/>
</dbReference>
<dbReference type="InterPro" id="IPR014182">
    <property type="entry name" value="ADH_Zn_typ-1"/>
</dbReference>
<dbReference type="InterPro" id="IPR051603">
    <property type="entry name" value="Zinc-ADH_QOR/CCCR"/>
</dbReference>
<keyword evidence="5" id="KW-0694">RNA-binding</keyword>
<keyword evidence="6" id="KW-0862">Zinc</keyword>
<dbReference type="GO" id="GO:0016491">
    <property type="term" value="F:oxidoreductase activity"/>
    <property type="evidence" value="ECO:0007669"/>
    <property type="project" value="UniProtKB-KW"/>
</dbReference>
<dbReference type="Pfam" id="PF08240">
    <property type="entry name" value="ADH_N"/>
    <property type="match status" value="1"/>
</dbReference>
<comment type="subcellular location">
    <subcellularLocation>
        <location evidence="1">Cytoplasm</location>
    </subcellularLocation>
</comment>
<evidence type="ECO:0000256" key="2">
    <source>
        <dbReference type="ARBA" id="ARBA00011881"/>
    </source>
</evidence>
<comment type="similarity">
    <text evidence="6">Belongs to the zinc-containing alcohol dehydrogenase family. Quinone oxidoreductase subfamily.</text>
</comment>
<dbReference type="Pfam" id="PF13602">
    <property type="entry name" value="ADH_zinc_N_2"/>
    <property type="match status" value="1"/>
</dbReference>
<gene>
    <name evidence="8" type="ORF">H9L24_18560</name>
</gene>
<dbReference type="InterPro" id="IPR020843">
    <property type="entry name" value="ER"/>
</dbReference>
<reference evidence="8 9" key="1">
    <citation type="submission" date="2020-08" db="EMBL/GenBank/DDBJ databases">
        <title>Genome sequence of Acidovorax monticola KACC 19171T.</title>
        <authorList>
            <person name="Hyun D.-W."/>
            <person name="Bae J.-W."/>
        </authorList>
    </citation>
    <scope>NUCLEOTIDE SEQUENCE [LARGE SCALE GENOMIC DNA]</scope>
    <source>
        <strain evidence="8 9">KACC 19171</strain>
    </source>
</reference>
<protein>
    <recommendedName>
        <fullName evidence="6">Zinc-type alcohol dehydrogenase-like protein</fullName>
    </recommendedName>
</protein>
<name>A0A7H0HED2_9BURK</name>
<keyword evidence="6" id="KW-0479">Metal-binding</keyword>
<dbReference type="PROSITE" id="PS01162">
    <property type="entry name" value="QOR_ZETA_CRYSTAL"/>
    <property type="match status" value="1"/>
</dbReference>
<dbReference type="GO" id="GO:0003723">
    <property type="term" value="F:RNA binding"/>
    <property type="evidence" value="ECO:0007669"/>
    <property type="project" value="UniProtKB-KW"/>
</dbReference>
<dbReference type="RefSeq" id="WP_187735883.1">
    <property type="nucleotide sequence ID" value="NZ_CP060790.1"/>
</dbReference>
<dbReference type="PANTHER" id="PTHR44154:SF1">
    <property type="entry name" value="QUINONE OXIDOREDUCTASE"/>
    <property type="match status" value="1"/>
</dbReference>
<proteinExistence type="inferred from homology"/>
<dbReference type="GO" id="GO:0005737">
    <property type="term" value="C:cytoplasm"/>
    <property type="evidence" value="ECO:0007669"/>
    <property type="project" value="UniProtKB-SubCell"/>
</dbReference>